<evidence type="ECO:0000256" key="11">
    <source>
        <dbReference type="ARBA" id="ARBA00022842"/>
    </source>
</evidence>
<dbReference type="GO" id="GO:0005096">
    <property type="term" value="F:GTPase activator activity"/>
    <property type="evidence" value="ECO:0007669"/>
    <property type="project" value="UniProtKB-KW"/>
</dbReference>
<keyword evidence="13" id="KW-0413">Isomerase</keyword>
<evidence type="ECO:0000256" key="7">
    <source>
        <dbReference type="ARBA" id="ARBA00022526"/>
    </source>
</evidence>
<dbReference type="SUPFAM" id="SSF55957">
    <property type="entry name" value="Phosphoglucomutase, C-terminal domain"/>
    <property type="match status" value="1"/>
</dbReference>
<dbReference type="PANTHER" id="PTHR45745">
    <property type="entry name" value="PHOSPHOMANNOMUTASE 45A"/>
    <property type="match status" value="1"/>
</dbReference>
<dbReference type="InterPro" id="IPR000195">
    <property type="entry name" value="Rab-GAP-TBC_dom"/>
</dbReference>
<dbReference type="SMART" id="SM00164">
    <property type="entry name" value="TBC"/>
    <property type="match status" value="1"/>
</dbReference>
<comment type="cofactor">
    <cofactor evidence="1">
        <name>Mg(2+)</name>
        <dbReference type="ChEBI" id="CHEBI:18420"/>
    </cofactor>
</comment>
<dbReference type="InterPro" id="IPR021785">
    <property type="entry name" value="DUF3350"/>
</dbReference>
<dbReference type="GO" id="GO:0006166">
    <property type="term" value="P:purine ribonucleoside salvage"/>
    <property type="evidence" value="ECO:0007669"/>
    <property type="project" value="TreeGrafter"/>
</dbReference>
<dbReference type="FunFam" id="3.40.120.10:FF:000017">
    <property type="entry name" value="glucose 1,6-bisphosphate synthase"/>
    <property type="match status" value="1"/>
</dbReference>
<evidence type="ECO:0000256" key="4">
    <source>
        <dbReference type="ARBA" id="ARBA00022468"/>
    </source>
</evidence>
<feature type="region of interest" description="Disordered" evidence="18">
    <location>
        <begin position="1971"/>
        <end position="1995"/>
    </location>
</feature>
<evidence type="ECO:0000313" key="22">
    <source>
        <dbReference type="Proteomes" id="UP001497482"/>
    </source>
</evidence>
<gene>
    <name evidence="21" type="ORF">KC01_LOCUS29420</name>
</gene>
<evidence type="ECO:0000256" key="8">
    <source>
        <dbReference type="ARBA" id="ARBA00022553"/>
    </source>
</evidence>
<evidence type="ECO:0000259" key="19">
    <source>
        <dbReference type="PROSITE" id="PS01179"/>
    </source>
</evidence>
<dbReference type="FunFam" id="1.10.10.2750:FF:000002">
    <property type="entry name" value="TBC1 domain family member 4"/>
    <property type="match status" value="1"/>
</dbReference>
<feature type="domain" description="PID" evidence="19">
    <location>
        <begin position="1023"/>
        <end position="1102"/>
    </location>
</feature>
<evidence type="ECO:0000256" key="12">
    <source>
        <dbReference type="ARBA" id="ARBA00022990"/>
    </source>
</evidence>
<dbReference type="Pfam" id="PF11830">
    <property type="entry name" value="DUF3350"/>
    <property type="match status" value="1"/>
</dbReference>
<keyword evidence="12" id="KW-0007">Acetylation</keyword>
<evidence type="ECO:0000256" key="10">
    <source>
        <dbReference type="ARBA" id="ARBA00022737"/>
    </source>
</evidence>
<dbReference type="FunFam" id="1.10.472.80:FF:000003">
    <property type="entry name" value="Putative TBC1 domain family member 1"/>
    <property type="match status" value="1"/>
</dbReference>
<evidence type="ECO:0000256" key="15">
    <source>
        <dbReference type="ARBA" id="ARBA00072013"/>
    </source>
</evidence>
<evidence type="ECO:0000313" key="21">
    <source>
        <dbReference type="EMBL" id="CAL1601453.1"/>
    </source>
</evidence>
<dbReference type="PANTHER" id="PTHR45745:SF3">
    <property type="entry name" value="PHOSPHOPENTOMUTASE"/>
    <property type="match status" value="1"/>
</dbReference>
<dbReference type="Gene3D" id="1.10.10.2750">
    <property type="match status" value="1"/>
</dbReference>
<feature type="coiled-coil region" evidence="17">
    <location>
        <begin position="1853"/>
        <end position="1956"/>
    </location>
</feature>
<dbReference type="EMBL" id="OZ035825">
    <property type="protein sequence ID" value="CAL1601453.1"/>
    <property type="molecule type" value="Genomic_DNA"/>
</dbReference>
<evidence type="ECO:0000259" key="20">
    <source>
        <dbReference type="PROSITE" id="PS50086"/>
    </source>
</evidence>
<dbReference type="Pfam" id="PF02880">
    <property type="entry name" value="PGM_PMM_III"/>
    <property type="match status" value="1"/>
</dbReference>
<keyword evidence="6" id="KW-0963">Cytoplasm</keyword>
<comment type="similarity">
    <text evidence="3">Belongs to the phosphohexose mutase family.</text>
</comment>
<keyword evidence="14" id="KW-0119">Carbohydrate metabolism</keyword>
<dbReference type="InterPro" id="IPR036900">
    <property type="entry name" value="A-D-PHexomutase_C_sf"/>
</dbReference>
<keyword evidence="5" id="KW-0488">Methylation</keyword>
<dbReference type="InterPro" id="IPR005845">
    <property type="entry name" value="A-D-PHexomutase_a/b/a-II"/>
</dbReference>
<dbReference type="Gene3D" id="2.30.29.30">
    <property type="entry name" value="Pleckstrin-homology domain (PH domain)/Phosphotyrosine-binding domain (PTB)"/>
    <property type="match status" value="2"/>
</dbReference>
<comment type="subcellular location">
    <subcellularLocation>
        <location evidence="2">Cytoplasm</location>
    </subcellularLocation>
</comment>
<evidence type="ECO:0000256" key="2">
    <source>
        <dbReference type="ARBA" id="ARBA00004496"/>
    </source>
</evidence>
<dbReference type="Gene3D" id="1.10.472.80">
    <property type="entry name" value="Ypt/Rab-GAP domain of gyp1p, domain 3"/>
    <property type="match status" value="1"/>
</dbReference>
<dbReference type="InterPro" id="IPR005844">
    <property type="entry name" value="A-D-PHexomutase_a/b/a-I"/>
</dbReference>
<reference evidence="21 22" key="1">
    <citation type="submission" date="2024-04" db="EMBL/GenBank/DDBJ databases">
        <authorList>
            <person name="Waldvogel A.-M."/>
            <person name="Schoenle A."/>
        </authorList>
    </citation>
    <scope>NUCLEOTIDE SEQUENCE [LARGE SCALE GENOMIC DNA]</scope>
</reference>
<dbReference type="GO" id="GO:0006006">
    <property type="term" value="P:glucose metabolic process"/>
    <property type="evidence" value="ECO:0007669"/>
    <property type="project" value="UniProtKB-KW"/>
</dbReference>
<dbReference type="Gene3D" id="1.10.8.270">
    <property type="entry name" value="putative rabgap domain of human tbc1 domain family member 14 like domains"/>
    <property type="match status" value="1"/>
</dbReference>
<dbReference type="GO" id="GO:0005634">
    <property type="term" value="C:nucleus"/>
    <property type="evidence" value="ECO:0007669"/>
    <property type="project" value="TreeGrafter"/>
</dbReference>
<dbReference type="Proteomes" id="UP001497482">
    <property type="component" value="Chromosome 3"/>
</dbReference>
<dbReference type="GO" id="GO:0032869">
    <property type="term" value="P:cellular response to insulin stimulus"/>
    <property type="evidence" value="ECO:0007669"/>
    <property type="project" value="UniProtKB-ARBA"/>
</dbReference>
<evidence type="ECO:0000256" key="3">
    <source>
        <dbReference type="ARBA" id="ARBA00010231"/>
    </source>
</evidence>
<keyword evidence="22" id="KW-1185">Reference proteome</keyword>
<dbReference type="InterPro" id="IPR016066">
    <property type="entry name" value="A-D-PHexomutase_CS"/>
</dbReference>
<feature type="region of interest" description="Disordered" evidence="18">
    <location>
        <begin position="855"/>
        <end position="889"/>
    </location>
</feature>
<evidence type="ECO:0000256" key="16">
    <source>
        <dbReference type="ARBA" id="ARBA00081861"/>
    </source>
</evidence>
<dbReference type="Pfam" id="PF02878">
    <property type="entry name" value="PGM_PMM_I"/>
    <property type="match status" value="1"/>
</dbReference>
<organism evidence="21 22">
    <name type="scientific">Knipowitschia caucasica</name>
    <name type="common">Caucasian dwarf goby</name>
    <name type="synonym">Pomatoschistus caucasicus</name>
    <dbReference type="NCBI Taxonomy" id="637954"/>
    <lineage>
        <taxon>Eukaryota</taxon>
        <taxon>Metazoa</taxon>
        <taxon>Chordata</taxon>
        <taxon>Craniata</taxon>
        <taxon>Vertebrata</taxon>
        <taxon>Euteleostomi</taxon>
        <taxon>Actinopterygii</taxon>
        <taxon>Neopterygii</taxon>
        <taxon>Teleostei</taxon>
        <taxon>Neoteleostei</taxon>
        <taxon>Acanthomorphata</taxon>
        <taxon>Gobiaria</taxon>
        <taxon>Gobiiformes</taxon>
        <taxon>Gobioidei</taxon>
        <taxon>Gobiidae</taxon>
        <taxon>Gobiinae</taxon>
        <taxon>Knipowitschia</taxon>
    </lineage>
</organism>
<evidence type="ECO:0000256" key="18">
    <source>
        <dbReference type="SAM" id="MobiDB-lite"/>
    </source>
</evidence>
<evidence type="ECO:0000256" key="13">
    <source>
        <dbReference type="ARBA" id="ARBA00023235"/>
    </source>
</evidence>
<dbReference type="FunFam" id="3.40.120.10:FF:000035">
    <property type="entry name" value="Pgm3p"/>
    <property type="match status" value="1"/>
</dbReference>
<dbReference type="CDD" id="cd01269">
    <property type="entry name" value="PTB_TBC1D1_like"/>
    <property type="match status" value="1"/>
</dbReference>
<proteinExistence type="inferred from homology"/>
<dbReference type="PROSITE" id="PS00710">
    <property type="entry name" value="PGM_PMM"/>
    <property type="match status" value="1"/>
</dbReference>
<evidence type="ECO:0000256" key="5">
    <source>
        <dbReference type="ARBA" id="ARBA00022481"/>
    </source>
</evidence>
<dbReference type="Gene3D" id="3.40.120.10">
    <property type="entry name" value="Alpha-D-Glucose-1,6-Bisphosphate, subunit A, domain 3"/>
    <property type="match status" value="3"/>
</dbReference>
<accession>A0AAV2LGE9</accession>
<feature type="compositionally biased region" description="Polar residues" evidence="18">
    <location>
        <begin position="1210"/>
        <end position="1219"/>
    </location>
</feature>
<sequence>MAEGTKGDSVLDSAVNQWLLYDKNPKTAAMIQEMRNQKDVEALKKCFSSRMEFGTAGLRSAMGPGISCMNDLTIIQTTQGFCKYLEVIFENLKERGVVIGYDARAHPPTGGSSKRFATLAATVFMSRGVPVYLFSDITPTPFVPFTVSQLGLCAGIMVTASHNPKQDNGYKVYWDNGAQIVSPHDKGIAKAIEENLEPWPESWNTDDAQKNSLLKDPYQNIFTEYFKAIQKHCRHREINKNSEVKIVHTSVHGVGHIFVQEAFKSFELHPPYAVEEQKNPDPEFPTVKYPNPEEGEGVLTLSFALADKEGATVVLANDPDADRLALAEKQPSGSWRVFTGNELGALLGWWMFYCWKQQSTDGAVKNLYMLASTVSSKILRAIAVKEGFHFEETLTGFKWMGNRARVLLDQGKTVLFAFEEAIGYMCSTSVLDKDGVSAAAIAGEMVSYLATKNITASQQLTTIFNDYGYHISKNSYFICHDQVVIRSMFERLRNYDGQKDSYPTECGRFSITAVRDLTTGYDSNQPDNKAILPTSRSSQMITFTFSNGGVATMRTSGTEPKIKYYTELCTAPGNSDVTSQKKELDELVDAIIEHFFQPQKNKLQPKPHLHRAQRWITVYGWITCTQDTMDGLFFEVKPRARKPPVEACLHSNHRSCPSLLTLSSSPVCSESFGPQRTSSWGDVAEEEIQYRLQLIDSVPVHPLTSMPMLPWVVADIMRSKRGRSSGKKTSSSGSDVLLCVSASLVRCVSVSMEGIEWHPLRHTVLFECRPHQVTKLLHNSQEPSSFGFLIKTSSTCACYVFQCHDTAQDPNIVFVKFMANGMKARLQLLSLFNPKQEPKNVPEIISTLRHVGKSSARNDDLSTSSLSGGHNLDEKSLNNSSASSGSSLSGLISPTTFAKKFEVLFCGRVSVAHKKAPPALIDECIEKFSLLHGSGQKEVDGLERALSIQYNGPGATTNCPQPSKSTKKPVLFTRDPSFPSLQALDENGLSPEISNNSTADAQDKCAGIQPTSLLENRTMLFTVGRSQIYLVSPDTKKVAMEKSFREISFCSQGIRHVDHFGFICRETVDGGNFHFICYVFQCADEVLVDEIMLTLKQAFSVAAMQQNAKTQSQQCDSCPMQQLHKLCERIEGLHPSKTKLELQRHLATLNNNDQASVFESTMRARPRGDQEENELIMASLRHLYEDRQKHHHHSLSSDSKVVHVEAPGPETQQQSTSRLEQLKSRAKRSLTESLEGIWKGSSKSRSQKENSEGRTSSSDLSTIDSSPELLPDPQLRPNSPLKCHNSTGDLKQVEGSLTSTLPLDTPCSQGFRRRASTYSHPPTPTLADHVPVLTITGAPHDSASKPKLVRHYSVSTDSPHQSKFASTNSTLPPVSPYSSNSTLLPYHPSSPLTGARLGKKGPLGGLRARLQSSSSVPNFLKFQFLAPVQENENVVESKTSDVAALSTPVPMQDMGESPMRGPRHSWRQQIFLRVATPQKGTEANGRGGDLCLDGDLVCSGPAALAAGELCMRPVPEEQNVRSREQLRELWRKAILQQILLQRMDRENQKLQVSENNLQNKRLKLDYEEITPCLKDVTLVWEKMLGTHERSKVKFDSDTVHAAVTHGVPRQHRGEIWKLLSEQFLLRQTVRSRPPANDTPYKELLKRLTSQQHAILIDLGRTFPTHPYFQAQLGAGQLSLYNLLKAYSLLDPEVGYCQGLSFIAGVLLLHMGEEEAFNMLKFLMYDMGLRKQYRPDMTILQIQMYQLSRLLHDYHRDLYTHLEQQEIGPSLYATPWFLTVFASHFPLGFVARVFDMLFLQGSEVIFKVALSLLGSHKPLILQHDSLESIVDFIKTTLPNLGLVQMEKTINQVCEMDLSKQLQAYEVEYHVLQDELLDTPPTFNQQQRSAQLERTNQSLRQQNLDLLEELQVSQARVGSLESRVEALVQADGRLREQVSGLEQEKQQLLCTVSQLQDLLHSLGIHTSADGQTLSPANVDSHNPGCSPAHPLALPEAS</sequence>
<dbReference type="CDD" id="cd05799">
    <property type="entry name" value="PGM2"/>
    <property type="match status" value="1"/>
</dbReference>
<dbReference type="SUPFAM" id="SSF47923">
    <property type="entry name" value="Ypt/Rab-GAP domain of gyp1p"/>
    <property type="match status" value="2"/>
</dbReference>
<keyword evidence="4" id="KW-0343">GTPase activation</keyword>
<dbReference type="GO" id="GO:0000287">
    <property type="term" value="F:magnesium ion binding"/>
    <property type="evidence" value="ECO:0007669"/>
    <property type="project" value="InterPro"/>
</dbReference>
<feature type="domain" description="Rab-GAP TBC" evidence="20">
    <location>
        <begin position="1606"/>
        <end position="1800"/>
    </location>
</feature>
<dbReference type="Pfam" id="PF00640">
    <property type="entry name" value="PID"/>
    <property type="match status" value="1"/>
</dbReference>
<evidence type="ECO:0000256" key="1">
    <source>
        <dbReference type="ARBA" id="ARBA00001946"/>
    </source>
</evidence>
<dbReference type="InterPro" id="IPR016055">
    <property type="entry name" value="A-D-PHexomutase_a/b/a-I/II/III"/>
</dbReference>
<evidence type="ECO:0000256" key="9">
    <source>
        <dbReference type="ARBA" id="ARBA00022723"/>
    </source>
</evidence>
<keyword evidence="9" id="KW-0479">Metal-binding</keyword>
<dbReference type="PROSITE" id="PS01179">
    <property type="entry name" value="PID"/>
    <property type="match status" value="1"/>
</dbReference>
<dbReference type="InterPro" id="IPR011993">
    <property type="entry name" value="PH-like_dom_sf"/>
</dbReference>
<feature type="compositionally biased region" description="Low complexity" evidence="18">
    <location>
        <begin position="877"/>
        <end position="889"/>
    </location>
</feature>
<dbReference type="InterPro" id="IPR006020">
    <property type="entry name" value="PTB/PI_dom"/>
</dbReference>
<name>A0AAV2LGE9_KNICA</name>
<evidence type="ECO:0000256" key="14">
    <source>
        <dbReference type="ARBA" id="ARBA00023277"/>
    </source>
</evidence>
<dbReference type="InterPro" id="IPR005846">
    <property type="entry name" value="A-D-PHexomutase_a/b/a-III"/>
</dbReference>
<keyword evidence="7" id="KW-0313">Glucose metabolism</keyword>
<dbReference type="GO" id="GO:0005737">
    <property type="term" value="C:cytoplasm"/>
    <property type="evidence" value="ECO:0007669"/>
    <property type="project" value="UniProtKB-SubCell"/>
</dbReference>
<dbReference type="GO" id="GO:0008973">
    <property type="term" value="F:phosphopentomutase activity"/>
    <property type="evidence" value="ECO:0007669"/>
    <property type="project" value="TreeGrafter"/>
</dbReference>
<dbReference type="Pfam" id="PF00566">
    <property type="entry name" value="RabGAP-TBC"/>
    <property type="match status" value="1"/>
</dbReference>
<feature type="region of interest" description="Disordered" evidence="18">
    <location>
        <begin position="1207"/>
        <end position="1325"/>
    </location>
</feature>
<feature type="compositionally biased region" description="Polar residues" evidence="18">
    <location>
        <begin position="1284"/>
        <end position="1308"/>
    </location>
</feature>
<protein>
    <recommendedName>
        <fullName evidence="15">TBC1 domain family member 4</fullName>
    </recommendedName>
    <alternativeName>
        <fullName evidence="16">Akt substrate of 160 kDa</fullName>
    </alternativeName>
</protein>
<feature type="compositionally biased region" description="Low complexity" evidence="18">
    <location>
        <begin position="1255"/>
        <end position="1266"/>
    </location>
</feature>
<dbReference type="SUPFAM" id="SSF50729">
    <property type="entry name" value="PH domain-like"/>
    <property type="match status" value="2"/>
</dbReference>
<keyword evidence="8" id="KW-0597">Phosphoprotein</keyword>
<dbReference type="FunFam" id="1.10.8.270:FF:000001">
    <property type="entry name" value="TBC1 domain family member 1"/>
    <property type="match status" value="1"/>
</dbReference>
<keyword evidence="10" id="KW-0677">Repeat</keyword>
<dbReference type="SUPFAM" id="SSF53738">
    <property type="entry name" value="Phosphoglucomutase, first 3 domains"/>
    <property type="match status" value="3"/>
</dbReference>
<dbReference type="Pfam" id="PF02879">
    <property type="entry name" value="PGM_PMM_II"/>
    <property type="match status" value="1"/>
</dbReference>
<dbReference type="InterPro" id="IPR035969">
    <property type="entry name" value="Rab-GAP_TBC_sf"/>
</dbReference>
<evidence type="ECO:0000256" key="17">
    <source>
        <dbReference type="SAM" id="Coils"/>
    </source>
</evidence>
<keyword evidence="17" id="KW-0175">Coiled coil</keyword>
<keyword evidence="11" id="KW-0460">Magnesium</keyword>
<evidence type="ECO:0000256" key="6">
    <source>
        <dbReference type="ARBA" id="ARBA00022490"/>
    </source>
</evidence>
<dbReference type="SMART" id="SM00462">
    <property type="entry name" value="PTB"/>
    <property type="match status" value="2"/>
</dbReference>
<dbReference type="PROSITE" id="PS50086">
    <property type="entry name" value="TBC_RABGAP"/>
    <property type="match status" value="1"/>
</dbReference>